<sequence length="214" mass="23731">MKKIILLAMFIPLLGAAGNAQGNTDYSWGKFKVGFKVGANYSNVYNAHGELFTSRANSGLALGIFIEAPLSETVGLQPEILYSRKGFEAEGILMNAVYLLSRNTSYIDFPIFLSIKVTDALTLLIGPQFSYLLKQQNNFNDAEMTDLQIQAFNNEKIKTSNLGFSTGIDFRLKHILLAPRASIDVSNNNGNHTETPTYKNFYFQLTAGYFIATN</sequence>
<name>A0A937K180_9BACT</name>
<feature type="signal peptide" evidence="1">
    <location>
        <begin position="1"/>
        <end position="22"/>
    </location>
</feature>
<dbReference type="RefSeq" id="WP_202244968.1">
    <property type="nucleotide sequence ID" value="NZ_JAESIY010000007.1"/>
</dbReference>
<protein>
    <submittedName>
        <fullName evidence="3">PorT family protein</fullName>
    </submittedName>
</protein>
<feature type="chain" id="PRO_5037346176" evidence="1">
    <location>
        <begin position="23"/>
        <end position="214"/>
    </location>
</feature>
<comment type="caution">
    <text evidence="3">The sequence shown here is derived from an EMBL/GenBank/DDBJ whole genome shotgun (WGS) entry which is preliminary data.</text>
</comment>
<organism evidence="3 4">
    <name type="scientific">Fulvivirga sediminis</name>
    <dbReference type="NCBI Taxonomy" id="2803949"/>
    <lineage>
        <taxon>Bacteria</taxon>
        <taxon>Pseudomonadati</taxon>
        <taxon>Bacteroidota</taxon>
        <taxon>Cytophagia</taxon>
        <taxon>Cytophagales</taxon>
        <taxon>Fulvivirgaceae</taxon>
        <taxon>Fulvivirga</taxon>
    </lineage>
</organism>
<reference evidence="3" key="1">
    <citation type="submission" date="2021-01" db="EMBL/GenBank/DDBJ databases">
        <title>Fulvivirga kasyanovii gen. nov., sp nov., a novel member of the phylum Bacteroidetes isolated from seawater in a mussel farm.</title>
        <authorList>
            <person name="Zhao L.-H."/>
            <person name="Wang Z.-J."/>
        </authorList>
    </citation>
    <scope>NUCLEOTIDE SEQUENCE</scope>
    <source>
        <strain evidence="3">2943</strain>
    </source>
</reference>
<evidence type="ECO:0000313" key="4">
    <source>
        <dbReference type="Proteomes" id="UP000659388"/>
    </source>
</evidence>
<feature type="domain" description="Outer membrane protein beta-barrel" evidence="2">
    <location>
        <begin position="20"/>
        <end position="177"/>
    </location>
</feature>
<dbReference type="Pfam" id="PF13568">
    <property type="entry name" value="OMP_b-brl_2"/>
    <property type="match status" value="1"/>
</dbReference>
<accession>A0A937K180</accession>
<dbReference type="AlphaFoldDB" id="A0A937K180"/>
<keyword evidence="1" id="KW-0732">Signal</keyword>
<evidence type="ECO:0000313" key="3">
    <source>
        <dbReference type="EMBL" id="MBL3657176.1"/>
    </source>
</evidence>
<evidence type="ECO:0000259" key="2">
    <source>
        <dbReference type="Pfam" id="PF13568"/>
    </source>
</evidence>
<evidence type="ECO:0000256" key="1">
    <source>
        <dbReference type="SAM" id="SignalP"/>
    </source>
</evidence>
<dbReference type="EMBL" id="JAESIY010000007">
    <property type="protein sequence ID" value="MBL3657176.1"/>
    <property type="molecule type" value="Genomic_DNA"/>
</dbReference>
<dbReference type="Proteomes" id="UP000659388">
    <property type="component" value="Unassembled WGS sequence"/>
</dbReference>
<dbReference type="InterPro" id="IPR025665">
    <property type="entry name" value="Beta-barrel_OMP_2"/>
</dbReference>
<keyword evidence="4" id="KW-1185">Reference proteome</keyword>
<gene>
    <name evidence="3" type="ORF">JL102_13595</name>
</gene>
<proteinExistence type="predicted"/>